<dbReference type="STRING" id="574650.SAMN04487966_101185"/>
<dbReference type="RefSeq" id="WP_143109365.1">
    <property type="nucleotide sequence ID" value="NZ_FPCG01000001.1"/>
</dbReference>
<protein>
    <submittedName>
        <fullName evidence="1">Uncharacterized protein</fullName>
    </submittedName>
</protein>
<evidence type="ECO:0000313" key="1">
    <source>
        <dbReference type="EMBL" id="SFV20168.1"/>
    </source>
</evidence>
<sequence length="108" mass="10963">MPAAIAHLPVHTSPEVTAAAEDALQEITRFDAELTPGLSHLGAAADGELAPLSTVLLRTESASSSPIENVTAGAKALALAALQEKTGTNATRVAVHVDAVQLQTSPMS</sequence>
<reference evidence="1 2" key="1">
    <citation type="submission" date="2016-10" db="EMBL/GenBank/DDBJ databases">
        <authorList>
            <person name="de Groot N.N."/>
        </authorList>
    </citation>
    <scope>NUCLEOTIDE SEQUENCE [LARGE SCALE GENOMIC DNA]</scope>
    <source>
        <strain evidence="1 2">CGMCC 1.7054</strain>
    </source>
</reference>
<evidence type="ECO:0000313" key="2">
    <source>
        <dbReference type="Proteomes" id="UP000198881"/>
    </source>
</evidence>
<dbReference type="EMBL" id="FPCG01000001">
    <property type="protein sequence ID" value="SFV20168.1"/>
    <property type="molecule type" value="Genomic_DNA"/>
</dbReference>
<proteinExistence type="predicted"/>
<accession>A0A1I7ME20</accession>
<organism evidence="1 2">
    <name type="scientific">Micrococcus terreus</name>
    <dbReference type="NCBI Taxonomy" id="574650"/>
    <lineage>
        <taxon>Bacteria</taxon>
        <taxon>Bacillati</taxon>
        <taxon>Actinomycetota</taxon>
        <taxon>Actinomycetes</taxon>
        <taxon>Micrococcales</taxon>
        <taxon>Micrococcaceae</taxon>
        <taxon>Micrococcus</taxon>
    </lineage>
</organism>
<name>A0A1I7ME20_9MICC</name>
<gene>
    <name evidence="1" type="ORF">SAMN04487966_101185</name>
</gene>
<dbReference type="Proteomes" id="UP000198881">
    <property type="component" value="Unassembled WGS sequence"/>
</dbReference>
<keyword evidence="2" id="KW-1185">Reference proteome</keyword>
<dbReference type="OrthoDB" id="9813719at2"/>
<dbReference type="AlphaFoldDB" id="A0A1I7ME20"/>